<evidence type="ECO:0000313" key="1">
    <source>
        <dbReference type="EMBL" id="KKK57727.1"/>
    </source>
</evidence>
<comment type="caution">
    <text evidence="1">The sequence shown here is derived from an EMBL/GenBank/DDBJ whole genome shotgun (WGS) entry which is preliminary data.</text>
</comment>
<accession>A0A0F8WLG8</accession>
<sequence length="40" mass="4389">MRGEAKDLVPGLLGLVFGGWLLWETYRLDVEMAHNVGGGM</sequence>
<dbReference type="AlphaFoldDB" id="A0A0F8WLG8"/>
<organism evidence="1">
    <name type="scientific">marine sediment metagenome</name>
    <dbReference type="NCBI Taxonomy" id="412755"/>
    <lineage>
        <taxon>unclassified sequences</taxon>
        <taxon>metagenomes</taxon>
        <taxon>ecological metagenomes</taxon>
    </lineage>
</organism>
<proteinExistence type="predicted"/>
<reference evidence="1" key="1">
    <citation type="journal article" date="2015" name="Nature">
        <title>Complex archaea that bridge the gap between prokaryotes and eukaryotes.</title>
        <authorList>
            <person name="Spang A."/>
            <person name="Saw J.H."/>
            <person name="Jorgensen S.L."/>
            <person name="Zaremba-Niedzwiedzka K."/>
            <person name="Martijn J."/>
            <person name="Lind A.E."/>
            <person name="van Eijk R."/>
            <person name="Schleper C."/>
            <person name="Guy L."/>
            <person name="Ettema T.J."/>
        </authorList>
    </citation>
    <scope>NUCLEOTIDE SEQUENCE</scope>
</reference>
<feature type="non-terminal residue" evidence="1">
    <location>
        <position position="40"/>
    </location>
</feature>
<name>A0A0F8WLG8_9ZZZZ</name>
<gene>
    <name evidence="1" type="ORF">LCGC14_3051580</name>
</gene>
<dbReference type="EMBL" id="LAZR01064332">
    <property type="protein sequence ID" value="KKK57727.1"/>
    <property type="molecule type" value="Genomic_DNA"/>
</dbReference>
<protein>
    <submittedName>
        <fullName evidence="1">Uncharacterized protein</fullName>
    </submittedName>
</protein>